<dbReference type="AlphaFoldDB" id="O43113"/>
<dbReference type="InterPro" id="IPR024607">
    <property type="entry name" value="Sulfatase_CS"/>
</dbReference>
<dbReference type="EMBL" id="U89492">
    <property type="protein sequence ID" value="AAC02716.1"/>
    <property type="molecule type" value="Genomic_DNA"/>
</dbReference>
<keyword evidence="3 5" id="KW-0378">Hydrolase</keyword>
<feature type="compositionally biased region" description="Low complexity" evidence="7">
    <location>
        <begin position="241"/>
        <end position="251"/>
    </location>
</feature>
<dbReference type="VEuPathDB" id="FungiDB:NCU06041"/>
<evidence type="ECO:0000256" key="4">
    <source>
        <dbReference type="ARBA" id="ARBA00023180"/>
    </source>
</evidence>
<evidence type="ECO:0000256" key="7">
    <source>
        <dbReference type="SAM" id="MobiDB-lite"/>
    </source>
</evidence>
<dbReference type="GO" id="GO:0004065">
    <property type="term" value="F:arylsulfatase activity"/>
    <property type="evidence" value="ECO:0007669"/>
    <property type="project" value="UniProtKB-UniRule"/>
</dbReference>
<evidence type="ECO:0000256" key="5">
    <source>
        <dbReference type="PIRNR" id="PIRNR000972"/>
    </source>
</evidence>
<comment type="catalytic activity">
    <reaction evidence="5">
        <text>an aryl sulfate + H2O = a phenol + sulfate + H(+)</text>
        <dbReference type="Rhea" id="RHEA:17261"/>
        <dbReference type="ChEBI" id="CHEBI:15377"/>
        <dbReference type="ChEBI" id="CHEBI:15378"/>
        <dbReference type="ChEBI" id="CHEBI:16189"/>
        <dbReference type="ChEBI" id="CHEBI:33853"/>
        <dbReference type="ChEBI" id="CHEBI:140317"/>
        <dbReference type="EC" id="3.1.6.1"/>
    </reaction>
</comment>
<dbReference type="GO" id="GO:0008449">
    <property type="term" value="F:N-acetylglucosamine-6-sulfatase activity"/>
    <property type="evidence" value="ECO:0007669"/>
    <property type="project" value="TreeGrafter"/>
</dbReference>
<dbReference type="InterPro" id="IPR017850">
    <property type="entry name" value="Alkaline_phosphatase_core_sf"/>
</dbReference>
<gene>
    <name evidence="10" type="primary">ars-1</name>
</gene>
<reference evidence="10" key="2">
    <citation type="submission" date="1997-02" db="EMBL/GenBank/DDBJ databases">
        <title>Molecular characterization of the arylsulfatase gene of Neurospora crassa.</title>
        <authorList>
            <person name="Baker D.L."/>
            <person name="Paietta J.V."/>
        </authorList>
    </citation>
    <scope>NUCLEOTIDE SEQUENCE</scope>
    <source>
        <strain evidence="10">Wild type 74-OR23-1A</strain>
    </source>
</reference>
<evidence type="ECO:0000256" key="3">
    <source>
        <dbReference type="ARBA" id="ARBA00022801"/>
    </source>
</evidence>
<evidence type="ECO:0000256" key="2">
    <source>
        <dbReference type="ARBA" id="ARBA00022729"/>
    </source>
</evidence>
<dbReference type="PIR" id="T46577">
    <property type="entry name" value="T46577"/>
</dbReference>
<feature type="domain" description="Sulfatase N-terminal" evidence="9">
    <location>
        <begin position="45"/>
        <end position="420"/>
    </location>
</feature>
<protein>
    <recommendedName>
        <fullName evidence="5">Arylsulfatase</fullName>
        <shortName evidence="5">AS</shortName>
        <ecNumber evidence="5">3.1.6.1</ecNumber>
    </recommendedName>
    <alternativeName>
        <fullName evidence="5">Aryl-sulfate sulphohydrolase</fullName>
    </alternativeName>
</protein>
<dbReference type="PROSITE" id="PS00523">
    <property type="entry name" value="SULFATASE_1"/>
    <property type="match status" value="1"/>
</dbReference>
<dbReference type="InterPro" id="IPR012083">
    <property type="entry name" value="Arylsulfatase"/>
</dbReference>
<dbReference type="InterPro" id="IPR000917">
    <property type="entry name" value="Sulfatase_N"/>
</dbReference>
<feature type="modified residue" description="3-oxoalanine (Cys)" evidence="6">
    <location>
        <position position="89"/>
    </location>
</feature>
<dbReference type="EC" id="3.1.6.1" evidence="5"/>
<dbReference type="GO" id="GO:0005539">
    <property type="term" value="F:glycosaminoglycan binding"/>
    <property type="evidence" value="ECO:0007669"/>
    <property type="project" value="TreeGrafter"/>
</dbReference>
<dbReference type="PIRSF" id="PIRSF000972">
    <property type="entry name" value="Arylsulf_plant"/>
    <property type="match status" value="1"/>
</dbReference>
<feature type="signal peptide" evidence="8">
    <location>
        <begin position="1"/>
        <end position="17"/>
    </location>
</feature>
<sequence>MRFSVVTLAAGVPLSTAFAVDSGQKSLGFEHKPKGTTTEGEKKSPNIVFILTDDQDLHLQSLDYLPLLKKYLADEGTTYKRHYCTTAICCPARVSLWTGKQAHNTNVTDVSPPYGGYPKFISQGFNEAYLPVWLQKAGYDTYYTGKLFNAHTVDNYDSPYIAGWNGSDFLLDPYTYSYLNATFQRNRDPPISYEGQYSVDVLAEKAYGFLDEAAKNVHNRPFFLGIAPIAPHSNVEPGFPSSSSSSSSSDSATLHRRPTNEHDDIEKSVSFTPPIPAARHAHLFPDVIVPRTPHFNPSSRASGVSWIARLPHQSAENVAFNDHFYRQRLRALESVDELVAGVVARLERHGLLENTYVFYTADNGYHIGQHRLQPGKECGFEEDINVPLIVRGPGVKKGEVAEVVTSHVDLAPTVLKLAGALGDKESKEEEEEEEYGLDGEAIPVTAEDLAQAKAKGKRHEHVTVEYWGFAVSEGRVFEKDATRYWTNNTYKAVKILGERYNMYYSVWCSGEHELYDLQTDRYQLNNILDSSSLVTGKTPATLLGVPVQKVVARLDSLLFVLKSCKGKTCIRPWEALHPAGNVQNLHDALSSRFDSFYEKEQKRVEFDRCERGYIVEAEGPQFETDGLVYRDGHRWDQWV</sequence>
<dbReference type="CDD" id="cd16147">
    <property type="entry name" value="G6S"/>
    <property type="match status" value="1"/>
</dbReference>
<reference evidence="10" key="1">
    <citation type="journal article" date="1989" name="Mol. Cell. Biol.">
        <title>Molecular cloning and regulatory analysis of the arylsulfatase structural gene of Neurospora crassa.</title>
        <authorList>
            <person name="Paietta J.V."/>
        </authorList>
    </citation>
    <scope>NUCLEOTIDE SEQUENCE</scope>
    <source>
        <strain evidence="10">Wild type 74-OR23-1A</strain>
    </source>
</reference>
<evidence type="ECO:0000259" key="9">
    <source>
        <dbReference type="Pfam" id="PF00884"/>
    </source>
</evidence>
<dbReference type="Pfam" id="PF00884">
    <property type="entry name" value="Sulfatase"/>
    <property type="match status" value="1"/>
</dbReference>
<feature type="chain" id="PRO_5004158386" description="Arylsulfatase" evidence="8">
    <location>
        <begin position="18"/>
        <end position="639"/>
    </location>
</feature>
<dbReference type="SUPFAM" id="SSF53649">
    <property type="entry name" value="Alkaline phosphatase-like"/>
    <property type="match status" value="1"/>
</dbReference>
<comment type="similarity">
    <text evidence="1 5">Belongs to the sulfatase family.</text>
</comment>
<dbReference type="GO" id="GO:0018958">
    <property type="term" value="P:phenol-containing compound metabolic process"/>
    <property type="evidence" value="ECO:0007669"/>
    <property type="project" value="InterPro"/>
</dbReference>
<feature type="region of interest" description="Disordered" evidence="7">
    <location>
        <begin position="235"/>
        <end position="271"/>
    </location>
</feature>
<organism evidence="10">
    <name type="scientific">Neurospora crassa</name>
    <dbReference type="NCBI Taxonomy" id="5141"/>
    <lineage>
        <taxon>Eukaryota</taxon>
        <taxon>Fungi</taxon>
        <taxon>Dikarya</taxon>
        <taxon>Ascomycota</taxon>
        <taxon>Pezizomycotina</taxon>
        <taxon>Sordariomycetes</taxon>
        <taxon>Sordariomycetidae</taxon>
        <taxon>Sordariales</taxon>
        <taxon>Sordariaceae</taxon>
        <taxon>Neurospora</taxon>
    </lineage>
</organism>
<evidence type="ECO:0000313" key="10">
    <source>
        <dbReference type="EMBL" id="AAC02716.1"/>
    </source>
</evidence>
<name>O43113_NEUCS</name>
<feature type="compositionally biased region" description="Basic and acidic residues" evidence="7">
    <location>
        <begin position="258"/>
        <end position="267"/>
    </location>
</feature>
<keyword evidence="4" id="KW-0325">Glycoprotein</keyword>
<keyword evidence="2 8" id="KW-0732">Signal</keyword>
<evidence type="ECO:0000256" key="1">
    <source>
        <dbReference type="ARBA" id="ARBA00008779"/>
    </source>
</evidence>
<dbReference type="Gene3D" id="3.40.720.10">
    <property type="entry name" value="Alkaline Phosphatase, subunit A"/>
    <property type="match status" value="1"/>
</dbReference>
<evidence type="ECO:0000256" key="6">
    <source>
        <dbReference type="PIRSR" id="PIRSR000972-50"/>
    </source>
</evidence>
<dbReference type="PANTHER" id="PTHR43108">
    <property type="entry name" value="N-ACETYLGLUCOSAMINE-6-SULFATASE FAMILY MEMBER"/>
    <property type="match status" value="1"/>
</dbReference>
<dbReference type="PANTHER" id="PTHR43108:SF8">
    <property type="entry name" value="SD21168P"/>
    <property type="match status" value="1"/>
</dbReference>
<dbReference type="FunFam" id="3.40.720.10:FF:000051">
    <property type="entry name" value="Arylsulfatase"/>
    <property type="match status" value="1"/>
</dbReference>
<accession>O43113</accession>
<comment type="PTM">
    <text evidence="6">The conversion to 3-oxoalanine (also known as C-formylglycine, FGly), of a serine or cysteine residue in prokaryotes and of a cysteine residue in eukaryotes, is critical for catalytic activity.</text>
</comment>
<evidence type="ECO:0000256" key="8">
    <source>
        <dbReference type="SAM" id="SignalP"/>
    </source>
</evidence>
<proteinExistence type="inferred from homology"/>